<evidence type="ECO:0000313" key="1">
    <source>
        <dbReference type="EMBL" id="MCQ9121218.1"/>
    </source>
</evidence>
<evidence type="ECO:0000313" key="2">
    <source>
        <dbReference type="Proteomes" id="UP001206350"/>
    </source>
</evidence>
<dbReference type="Proteomes" id="UP001206350">
    <property type="component" value="Unassembled WGS sequence"/>
</dbReference>
<sequence length="74" mass="8750">MENQLAELKNEIEFLRDEVAFNRLVFASLYRKLSKEARKQFEKELSNDVAHAALVSEQAKFQIHLQRFLNLVQD</sequence>
<organism evidence="1 2">
    <name type="scientific">Rodentibacter pneumotropicus</name>
    <dbReference type="NCBI Taxonomy" id="758"/>
    <lineage>
        <taxon>Bacteria</taxon>
        <taxon>Pseudomonadati</taxon>
        <taxon>Pseudomonadota</taxon>
        <taxon>Gammaproteobacteria</taxon>
        <taxon>Pasteurellales</taxon>
        <taxon>Pasteurellaceae</taxon>
        <taxon>Rodentibacter</taxon>
    </lineage>
</organism>
<name>A0AAW5LB38_9PAST</name>
<proteinExistence type="predicted"/>
<dbReference type="AlphaFoldDB" id="A0AAW5LB38"/>
<keyword evidence="2" id="KW-1185">Reference proteome</keyword>
<dbReference type="EMBL" id="JALJCU010000009">
    <property type="protein sequence ID" value="MCQ9121218.1"/>
    <property type="molecule type" value="Genomic_DNA"/>
</dbReference>
<reference evidence="1 2" key="1">
    <citation type="journal article" date="2022" name="Microbiol. Spectr.">
        <title>Microbiota of the Pregnant Mouse: Characterization of the Bacterial Communities in the Oral Cavity, Lung, Intestine, and Vagina through Culture and DNA Sequencing.</title>
        <authorList>
            <person name="Greenberg J.M."/>
            <person name="Romero R."/>
            <person name="Winters A.D."/>
            <person name="Galaz J."/>
            <person name="Garcia-Flores V."/>
            <person name="Arenas-Hernandez M."/>
            <person name="Panzer J."/>
            <person name="Shaffer Z."/>
            <person name="Kracht D.J."/>
            <person name="Gomez-Lopez N."/>
            <person name="Theis K.R."/>
        </authorList>
    </citation>
    <scope>NUCLEOTIDE SEQUENCE [LARGE SCALE GENOMIC DNA]</scope>
    <source>
        <strain evidence="1 2">MAC-C1-H1</strain>
    </source>
</reference>
<comment type="caution">
    <text evidence="1">The sequence shown here is derived from an EMBL/GenBank/DDBJ whole genome shotgun (WGS) entry which is preliminary data.</text>
</comment>
<protein>
    <submittedName>
        <fullName evidence="1">Uncharacterized protein</fullName>
    </submittedName>
</protein>
<gene>
    <name evidence="1" type="ORF">MUU45_001705</name>
</gene>
<dbReference type="RefSeq" id="WP_256891838.1">
    <property type="nucleotide sequence ID" value="NZ_JALJCU010000009.1"/>
</dbReference>
<accession>A0AAW5LB38</accession>